<dbReference type="RefSeq" id="WP_127342841.1">
    <property type="nucleotide sequence ID" value="NZ_RJJX01000004.1"/>
</dbReference>
<protein>
    <submittedName>
        <fullName evidence="2">DUF1080 domain-containing protein</fullName>
    </submittedName>
</protein>
<proteinExistence type="predicted"/>
<evidence type="ECO:0000313" key="2">
    <source>
        <dbReference type="EMBL" id="RUT79119.1"/>
    </source>
</evidence>
<dbReference type="EMBL" id="RJJX01000004">
    <property type="protein sequence ID" value="RUT79119.1"/>
    <property type="molecule type" value="Genomic_DNA"/>
</dbReference>
<comment type="caution">
    <text evidence="2">The sequence shown here is derived from an EMBL/GenBank/DDBJ whole genome shotgun (WGS) entry which is preliminary data.</text>
</comment>
<dbReference type="Gene3D" id="2.60.120.560">
    <property type="entry name" value="Exo-inulinase, domain 1"/>
    <property type="match status" value="1"/>
</dbReference>
<dbReference type="Pfam" id="PF06439">
    <property type="entry name" value="3keto-disac_hyd"/>
    <property type="match status" value="1"/>
</dbReference>
<reference evidence="2 3" key="1">
    <citation type="submission" date="2018-11" db="EMBL/GenBank/DDBJ databases">
        <title>Parancylomarina longa gen. nov., sp. nov., isolated from sediments of southern Okinawa.</title>
        <authorList>
            <person name="Fu T."/>
        </authorList>
    </citation>
    <scope>NUCLEOTIDE SEQUENCE [LARGE SCALE GENOMIC DNA]</scope>
    <source>
        <strain evidence="2 3">T3-2 S1-C</strain>
    </source>
</reference>
<evidence type="ECO:0000313" key="3">
    <source>
        <dbReference type="Proteomes" id="UP000282985"/>
    </source>
</evidence>
<sequence length="228" mass="26285">MYLLNSSISFLVFLTLIFHQPNTNRIVQKSQSEYKYSSDTLFDFENYKLNKIPTDWKLFVTGKGELCNWKIKNDGEGNKVLAQLSKDKTDYHFNLIINESLNYKDVQLQINVKGVSGKGDQGGGPVWRFQNENNYYVARINPLENNFRVYKVVNGNRKELKSANIKINTAQWYKLKISMLGNEIKCYLNGELALETTDNTFTDSGKIGLWTKSDAVSYFDDFSITEAY</sequence>
<dbReference type="GO" id="GO:0004553">
    <property type="term" value="F:hydrolase activity, hydrolyzing O-glycosyl compounds"/>
    <property type="evidence" value="ECO:0007669"/>
    <property type="project" value="UniProtKB-ARBA"/>
</dbReference>
<dbReference type="GO" id="GO:0005975">
    <property type="term" value="P:carbohydrate metabolic process"/>
    <property type="evidence" value="ECO:0007669"/>
    <property type="project" value="UniProtKB-ARBA"/>
</dbReference>
<keyword evidence="3" id="KW-1185">Reference proteome</keyword>
<name>A0A434AX71_9BACT</name>
<evidence type="ECO:0000259" key="1">
    <source>
        <dbReference type="Pfam" id="PF06439"/>
    </source>
</evidence>
<dbReference type="InterPro" id="IPR010496">
    <property type="entry name" value="AL/BT2_dom"/>
</dbReference>
<dbReference type="AlphaFoldDB" id="A0A434AX71"/>
<feature type="domain" description="3-keto-alpha-glucoside-1,2-lyase/3-keto-2-hydroxy-glucal hydratase" evidence="1">
    <location>
        <begin position="56"/>
        <end position="224"/>
    </location>
</feature>
<organism evidence="2 3">
    <name type="scientific">Ancylomarina longa</name>
    <dbReference type="NCBI Taxonomy" id="2487017"/>
    <lineage>
        <taxon>Bacteria</taxon>
        <taxon>Pseudomonadati</taxon>
        <taxon>Bacteroidota</taxon>
        <taxon>Bacteroidia</taxon>
        <taxon>Marinilabiliales</taxon>
        <taxon>Marinifilaceae</taxon>
        <taxon>Ancylomarina</taxon>
    </lineage>
</organism>
<accession>A0A434AX71</accession>
<dbReference type="InterPro" id="IPR013320">
    <property type="entry name" value="ConA-like_dom_sf"/>
</dbReference>
<dbReference type="OrthoDB" id="9760711at2"/>
<dbReference type="Proteomes" id="UP000282985">
    <property type="component" value="Unassembled WGS sequence"/>
</dbReference>
<gene>
    <name evidence="2" type="ORF">DLK05_04695</name>
</gene>
<dbReference type="SUPFAM" id="SSF49899">
    <property type="entry name" value="Concanavalin A-like lectins/glucanases"/>
    <property type="match status" value="1"/>
</dbReference>